<name>A0A6C0C351_9ZZZZ</name>
<reference evidence="1" key="1">
    <citation type="journal article" date="2020" name="Nature">
        <title>Giant virus diversity and host interactions through global metagenomics.</title>
        <authorList>
            <person name="Schulz F."/>
            <person name="Roux S."/>
            <person name="Paez-Espino D."/>
            <person name="Jungbluth S."/>
            <person name="Walsh D.A."/>
            <person name="Denef V.J."/>
            <person name="McMahon K.D."/>
            <person name="Konstantinidis K.T."/>
            <person name="Eloe-Fadrosh E.A."/>
            <person name="Kyrpides N.C."/>
            <person name="Woyke T."/>
        </authorList>
    </citation>
    <scope>NUCLEOTIDE SEQUENCE</scope>
    <source>
        <strain evidence="1">GVMAG-M-3300020185-18</strain>
    </source>
</reference>
<sequence>MGSHLLGSSLTHEGFAALGYTMKDGVHSNTYKKIDPIHEKILEPSVPLAEGQLFFLGNNKFSQECCNPKKNPCGSTISGNGGCACMTSEQCKFLSRRGNNKSIVSPF</sequence>
<organism evidence="1">
    <name type="scientific">viral metagenome</name>
    <dbReference type="NCBI Taxonomy" id="1070528"/>
    <lineage>
        <taxon>unclassified sequences</taxon>
        <taxon>metagenomes</taxon>
        <taxon>organismal metagenomes</taxon>
    </lineage>
</organism>
<dbReference type="EMBL" id="MN739324">
    <property type="protein sequence ID" value="QHS98796.1"/>
    <property type="molecule type" value="Genomic_DNA"/>
</dbReference>
<protein>
    <submittedName>
        <fullName evidence="1">Uncharacterized protein</fullName>
    </submittedName>
</protein>
<proteinExistence type="predicted"/>
<dbReference type="AlphaFoldDB" id="A0A6C0C351"/>
<accession>A0A6C0C351</accession>
<evidence type="ECO:0000313" key="1">
    <source>
        <dbReference type="EMBL" id="QHS98796.1"/>
    </source>
</evidence>